<keyword evidence="7" id="KW-0131">Cell cycle</keyword>
<dbReference type="GO" id="GO:0009252">
    <property type="term" value="P:peptidoglycan biosynthetic process"/>
    <property type="evidence" value="ECO:0007669"/>
    <property type="project" value="UniProtKB-UniRule"/>
</dbReference>
<dbReference type="GO" id="GO:0005737">
    <property type="term" value="C:cytoplasm"/>
    <property type="evidence" value="ECO:0007669"/>
    <property type="project" value="UniProtKB-SubCell"/>
</dbReference>
<comment type="subcellular location">
    <subcellularLocation>
        <location evidence="1 7">Cytoplasm</location>
    </subcellularLocation>
</comment>
<dbReference type="InterPro" id="IPR036615">
    <property type="entry name" value="Mur_ligase_C_dom_sf"/>
</dbReference>
<sequence length="485" mass="54041">MTVMQISLENIKNKKVTVMGLGLNGGGLATAQFFARYGAEVTVTDLKTSEELRPSIEKLSSFKNIRFVLGKHRIEDFREADLVIKNPGVKLEGNVFLEAAKQIESDVSVFLSLSKAPILAVTGSKGKSSTVSALYYGLKKLGYNAFLGGNITVSPLSFFEETSCDTPVVLELSSWQLADLKNKKLLKPKIAIIAPIMPDHLNWYGTMEKYVADKKIIYENMDEADYLICNFDDGWGKIFAEETRANVFWYSEKKPAKKHRGVFFNNKQEGLCNLSDGEDLLLSKDAKVPGLKLKQNVLNAGLALLLYQKIHKPENLKGNDILKDNNIKEQSEFIRKFMDEYSGIEHRLEFFYEKNGIKFYNDTAATIPEASAAALEAFDKPPILICGGTNKNLNFIPLAEKANLAKSLYLLAGTGTDLLIPLLKEKSIEYNGPFDSLDSLLFSLKENAEKGDVVILSPGAASFGLFKNEFDRGNKFKEKVKEIFC</sequence>
<feature type="domain" description="Mur ligase central" evidence="8">
    <location>
        <begin position="121"/>
        <end position="300"/>
    </location>
</feature>
<dbReference type="InterPro" id="IPR013221">
    <property type="entry name" value="Mur_ligase_cen"/>
</dbReference>
<keyword evidence="6 7" id="KW-0067">ATP-binding</keyword>
<comment type="catalytic activity">
    <reaction evidence="7">
        <text>UDP-N-acetyl-alpha-D-muramoyl-L-alanine + D-glutamate + ATP = UDP-N-acetyl-alpha-D-muramoyl-L-alanyl-D-glutamate + ADP + phosphate + H(+)</text>
        <dbReference type="Rhea" id="RHEA:16429"/>
        <dbReference type="ChEBI" id="CHEBI:15378"/>
        <dbReference type="ChEBI" id="CHEBI:29986"/>
        <dbReference type="ChEBI" id="CHEBI:30616"/>
        <dbReference type="ChEBI" id="CHEBI:43474"/>
        <dbReference type="ChEBI" id="CHEBI:83898"/>
        <dbReference type="ChEBI" id="CHEBI:83900"/>
        <dbReference type="ChEBI" id="CHEBI:456216"/>
        <dbReference type="EC" id="6.3.2.9"/>
    </reaction>
</comment>
<dbReference type="Proteomes" id="UP000011708">
    <property type="component" value="Chromosome"/>
</dbReference>
<keyword evidence="7" id="KW-0961">Cell wall biogenesis/degradation</keyword>
<reference evidence="9" key="1">
    <citation type="submission" date="2012-01" db="EMBL/GenBank/DDBJ databases">
        <title>The Genome Sequence of Treponema denticola H1-T.</title>
        <authorList>
            <consortium name="The Broad Institute Genome Sequencing Platform"/>
            <person name="Earl A."/>
            <person name="Ward D."/>
            <person name="Feldgarden M."/>
            <person name="Gevers D."/>
            <person name="Blanton J.M."/>
            <person name="Fenno C.J."/>
            <person name="Baranova O.V."/>
            <person name="Mathney J."/>
            <person name="Dewhirst F.E."/>
            <person name="Izard J."/>
            <person name="Young S.K."/>
            <person name="Zeng Q."/>
            <person name="Gargeya S."/>
            <person name="Fitzgerald M."/>
            <person name="Haas B."/>
            <person name="Abouelleil A."/>
            <person name="Alvarado L."/>
            <person name="Arachchi H.M."/>
            <person name="Berlin A."/>
            <person name="Chapman S.B."/>
            <person name="Gearin G."/>
            <person name="Goldberg J."/>
            <person name="Griggs A."/>
            <person name="Gujja S."/>
            <person name="Hansen M."/>
            <person name="Heiman D."/>
            <person name="Howarth C."/>
            <person name="Larimer J."/>
            <person name="Lui A."/>
            <person name="MacDonald P.J.P."/>
            <person name="McCowen C."/>
            <person name="Montmayeur A."/>
            <person name="Murphy C."/>
            <person name="Neiman D."/>
            <person name="Pearson M."/>
            <person name="Priest M."/>
            <person name="Roberts A."/>
            <person name="Saif S."/>
            <person name="Shea T."/>
            <person name="Sisk P."/>
            <person name="Stolte C."/>
            <person name="Sykes S."/>
            <person name="Wortman J."/>
            <person name="Nusbaum C."/>
            <person name="Birren B."/>
        </authorList>
    </citation>
    <scope>NUCLEOTIDE SEQUENCE [LARGE SCALE GENOMIC DNA]</scope>
    <source>
        <strain evidence="9">H1-T</strain>
    </source>
</reference>
<dbReference type="PANTHER" id="PTHR43692:SF1">
    <property type="entry name" value="UDP-N-ACETYLMURAMOYLALANINE--D-GLUTAMATE LIGASE"/>
    <property type="match status" value="1"/>
</dbReference>
<feature type="binding site" evidence="7">
    <location>
        <begin position="123"/>
        <end position="129"/>
    </location>
    <ligand>
        <name>ATP</name>
        <dbReference type="ChEBI" id="CHEBI:30616"/>
    </ligand>
</feature>
<dbReference type="HAMAP" id="MF_00639">
    <property type="entry name" value="MurD"/>
    <property type="match status" value="1"/>
</dbReference>
<organism evidence="9">
    <name type="scientific">Treponema denticola H1-T</name>
    <dbReference type="NCBI Taxonomy" id="999431"/>
    <lineage>
        <taxon>Bacteria</taxon>
        <taxon>Pseudomonadati</taxon>
        <taxon>Spirochaetota</taxon>
        <taxon>Spirochaetia</taxon>
        <taxon>Spirochaetales</taxon>
        <taxon>Treponemataceae</taxon>
        <taxon>Treponema</taxon>
    </lineage>
</organism>
<name>M2CGC8_TREDN</name>
<dbReference type="SUPFAM" id="SSF53244">
    <property type="entry name" value="MurD-like peptide ligases, peptide-binding domain"/>
    <property type="match status" value="1"/>
</dbReference>
<dbReference type="GO" id="GO:0051301">
    <property type="term" value="P:cell division"/>
    <property type="evidence" value="ECO:0007669"/>
    <property type="project" value="UniProtKB-KW"/>
</dbReference>
<dbReference type="GO" id="GO:0071555">
    <property type="term" value="P:cell wall organization"/>
    <property type="evidence" value="ECO:0007669"/>
    <property type="project" value="UniProtKB-KW"/>
</dbReference>
<dbReference type="HOGENOM" id="CLU_032540_0_1_12"/>
<dbReference type="Pfam" id="PF21799">
    <property type="entry name" value="MurD-like_N"/>
    <property type="match status" value="1"/>
</dbReference>
<dbReference type="Gene3D" id="3.90.190.20">
    <property type="entry name" value="Mur ligase, C-terminal domain"/>
    <property type="match status" value="1"/>
</dbReference>
<dbReference type="EMBL" id="AGDW01000007">
    <property type="protein sequence ID" value="EMB33424.1"/>
    <property type="molecule type" value="Genomic_DNA"/>
</dbReference>
<dbReference type="PATRIC" id="fig|999431.4.peg.441"/>
<evidence type="ECO:0000256" key="2">
    <source>
        <dbReference type="ARBA" id="ARBA00004752"/>
    </source>
</evidence>
<dbReference type="SUPFAM" id="SSF53623">
    <property type="entry name" value="MurD-like peptide ligases, catalytic domain"/>
    <property type="match status" value="1"/>
</dbReference>
<protein>
    <recommendedName>
        <fullName evidence="7">UDP-N-acetylmuramoylalanine--D-glutamate ligase</fullName>
        <ecNumber evidence="7">6.3.2.9</ecNumber>
    </recommendedName>
    <alternativeName>
        <fullName evidence="7">D-glutamic acid-adding enzyme</fullName>
    </alternativeName>
    <alternativeName>
        <fullName evidence="7">UDP-N-acetylmuramoyl-L-alanyl-D-glutamate synthetase</fullName>
    </alternativeName>
</protein>
<dbReference type="NCBIfam" id="TIGR01087">
    <property type="entry name" value="murD"/>
    <property type="match status" value="1"/>
</dbReference>
<evidence type="ECO:0000256" key="7">
    <source>
        <dbReference type="HAMAP-Rule" id="MF_00639"/>
    </source>
</evidence>
<evidence type="ECO:0000256" key="6">
    <source>
        <dbReference type="ARBA" id="ARBA00022840"/>
    </source>
</evidence>
<keyword evidence="3 7" id="KW-0963">Cytoplasm</keyword>
<dbReference type="InterPro" id="IPR036565">
    <property type="entry name" value="Mur-like_cat_sf"/>
</dbReference>
<dbReference type="Gene3D" id="3.40.50.720">
    <property type="entry name" value="NAD(P)-binding Rossmann-like Domain"/>
    <property type="match status" value="1"/>
</dbReference>
<evidence type="ECO:0000256" key="5">
    <source>
        <dbReference type="ARBA" id="ARBA00022741"/>
    </source>
</evidence>
<comment type="pathway">
    <text evidence="2 7">Cell wall biogenesis; peptidoglycan biosynthesis.</text>
</comment>
<dbReference type="PANTHER" id="PTHR43692">
    <property type="entry name" value="UDP-N-ACETYLMURAMOYLALANINE--D-GLUTAMATE LIGASE"/>
    <property type="match status" value="1"/>
</dbReference>
<dbReference type="InterPro" id="IPR005762">
    <property type="entry name" value="MurD"/>
</dbReference>
<proteinExistence type="inferred from homology"/>
<dbReference type="UniPathway" id="UPA00219"/>
<comment type="caution">
    <text evidence="9">The sequence shown here is derived from an EMBL/GenBank/DDBJ whole genome shotgun (WGS) entry which is preliminary data.</text>
</comment>
<keyword evidence="5 7" id="KW-0547">Nucleotide-binding</keyword>
<dbReference type="Gene3D" id="3.40.1190.10">
    <property type="entry name" value="Mur-like, catalytic domain"/>
    <property type="match status" value="1"/>
</dbReference>
<dbReference type="GO" id="GO:0008764">
    <property type="term" value="F:UDP-N-acetylmuramoylalanine-D-glutamate ligase activity"/>
    <property type="evidence" value="ECO:0007669"/>
    <property type="project" value="UniProtKB-UniRule"/>
</dbReference>
<evidence type="ECO:0000259" key="8">
    <source>
        <dbReference type="Pfam" id="PF08245"/>
    </source>
</evidence>
<evidence type="ECO:0000256" key="3">
    <source>
        <dbReference type="ARBA" id="ARBA00022490"/>
    </source>
</evidence>
<dbReference type="GO" id="GO:0005524">
    <property type="term" value="F:ATP binding"/>
    <property type="evidence" value="ECO:0007669"/>
    <property type="project" value="UniProtKB-UniRule"/>
</dbReference>
<keyword evidence="7" id="KW-0573">Peptidoglycan synthesis</keyword>
<keyword evidence="4 7" id="KW-0436">Ligase</keyword>
<dbReference type="GO" id="GO:0008360">
    <property type="term" value="P:regulation of cell shape"/>
    <property type="evidence" value="ECO:0007669"/>
    <property type="project" value="UniProtKB-KW"/>
</dbReference>
<evidence type="ECO:0000256" key="4">
    <source>
        <dbReference type="ARBA" id="ARBA00022598"/>
    </source>
</evidence>
<comment type="similarity">
    <text evidence="7">Belongs to the MurCDEF family.</text>
</comment>
<accession>M2CGC8</accession>
<evidence type="ECO:0000256" key="1">
    <source>
        <dbReference type="ARBA" id="ARBA00004496"/>
    </source>
</evidence>
<comment type="function">
    <text evidence="7">Cell wall formation. Catalyzes the addition of glutamate to the nucleotide precursor UDP-N-acetylmuramoyl-L-alanine (UMA).</text>
</comment>
<dbReference type="Pfam" id="PF08245">
    <property type="entry name" value="Mur_ligase_M"/>
    <property type="match status" value="1"/>
</dbReference>
<dbReference type="EC" id="6.3.2.9" evidence="7"/>
<keyword evidence="7" id="KW-0132">Cell division</keyword>
<keyword evidence="7" id="KW-0133">Cell shape</keyword>
<gene>
    <name evidence="7" type="primary">murD</name>
    <name evidence="9" type="ORF">HMPREF9725_00425</name>
</gene>
<evidence type="ECO:0000313" key="9">
    <source>
        <dbReference type="EMBL" id="EMB33424.1"/>
    </source>
</evidence>
<dbReference type="SUPFAM" id="SSF51984">
    <property type="entry name" value="MurCD N-terminal domain"/>
    <property type="match status" value="1"/>
</dbReference>
<dbReference type="AlphaFoldDB" id="M2CGC8"/>